<dbReference type="Proteomes" id="UP001310890">
    <property type="component" value="Unassembled WGS sequence"/>
</dbReference>
<sequence>MQDVDLLILGAGWTSTFLIPLLASQQLSYAATTRDGRKVAGTTTIKWSFNPDDKDKKQFSSLPPAKHVLITFPLTGKHQSKTLVHGYEAAYASKGGGGVRFIQLGSTGIWQIGQKTLWTSRRSPYDTTNARAIAEDELLSLHGCVLNLAGLWGGERDPKTWVERVAKTKEDVEGKKSLHMVHGLDVARAIVAVMGSWEKAGGERWMVTDGFVYDWWSLMVGWADAKNEASDGGRGTGGAGREPMQQAKWVFELMREEKVWALPRSMETLGRCYFGREFWDVFGLVPLKGRL</sequence>
<evidence type="ECO:0000313" key="2">
    <source>
        <dbReference type="Proteomes" id="UP001310890"/>
    </source>
</evidence>
<evidence type="ECO:0008006" key="3">
    <source>
        <dbReference type="Google" id="ProtNLM"/>
    </source>
</evidence>
<reference evidence="1" key="1">
    <citation type="submission" date="2023-08" db="EMBL/GenBank/DDBJ databases">
        <title>Black Yeasts Isolated from many extreme environments.</title>
        <authorList>
            <person name="Coleine C."/>
            <person name="Stajich J.E."/>
            <person name="Selbmann L."/>
        </authorList>
    </citation>
    <scope>NUCLEOTIDE SEQUENCE</scope>
    <source>
        <strain evidence="1">CCFEE 5401</strain>
    </source>
</reference>
<dbReference type="PANTHER" id="PTHR40129:SF2">
    <property type="entry name" value="KETOPANTOATE REDUCTASE N-TERMINAL DOMAIN-CONTAINING PROTEIN"/>
    <property type="match status" value="1"/>
</dbReference>
<dbReference type="EMBL" id="JAVRRL010000019">
    <property type="protein sequence ID" value="KAK5114154.1"/>
    <property type="molecule type" value="Genomic_DNA"/>
</dbReference>
<comment type="caution">
    <text evidence="1">The sequence shown here is derived from an EMBL/GenBank/DDBJ whole genome shotgun (WGS) entry which is preliminary data.</text>
</comment>
<accession>A0AAN7TKB2</accession>
<organism evidence="1 2">
    <name type="scientific">Meristemomyces frigidus</name>
    <dbReference type="NCBI Taxonomy" id="1508187"/>
    <lineage>
        <taxon>Eukaryota</taxon>
        <taxon>Fungi</taxon>
        <taxon>Dikarya</taxon>
        <taxon>Ascomycota</taxon>
        <taxon>Pezizomycotina</taxon>
        <taxon>Dothideomycetes</taxon>
        <taxon>Dothideomycetidae</taxon>
        <taxon>Mycosphaerellales</taxon>
        <taxon>Teratosphaeriaceae</taxon>
        <taxon>Meristemomyces</taxon>
    </lineage>
</organism>
<proteinExistence type="predicted"/>
<dbReference type="SUPFAM" id="SSF51735">
    <property type="entry name" value="NAD(P)-binding Rossmann-fold domains"/>
    <property type="match status" value="1"/>
</dbReference>
<evidence type="ECO:0000313" key="1">
    <source>
        <dbReference type="EMBL" id="KAK5114154.1"/>
    </source>
</evidence>
<dbReference type="PANTHER" id="PTHR40129">
    <property type="entry name" value="KETOPANTOATE REDUCTASE N-TERMINAL DOMAIN-CONTAINING PROTEIN"/>
    <property type="match status" value="1"/>
</dbReference>
<dbReference type="InterPro" id="IPR036291">
    <property type="entry name" value="NAD(P)-bd_dom_sf"/>
</dbReference>
<dbReference type="Gene3D" id="3.40.50.720">
    <property type="entry name" value="NAD(P)-binding Rossmann-like Domain"/>
    <property type="match status" value="1"/>
</dbReference>
<gene>
    <name evidence="1" type="ORF">LTR62_002724</name>
</gene>
<name>A0AAN7TKB2_9PEZI</name>
<protein>
    <recommendedName>
        <fullName evidence="3">NAD(P)-binding protein</fullName>
    </recommendedName>
</protein>
<dbReference type="AlphaFoldDB" id="A0AAN7TKB2"/>